<organism evidence="10 11">
    <name type="scientific">Pseudovirgaria hyperparasitica</name>
    <dbReference type="NCBI Taxonomy" id="470096"/>
    <lineage>
        <taxon>Eukaryota</taxon>
        <taxon>Fungi</taxon>
        <taxon>Dikarya</taxon>
        <taxon>Ascomycota</taxon>
        <taxon>Pezizomycotina</taxon>
        <taxon>Dothideomycetes</taxon>
        <taxon>Dothideomycetes incertae sedis</taxon>
        <taxon>Acrospermales</taxon>
        <taxon>Acrospermaceae</taxon>
        <taxon>Pseudovirgaria</taxon>
    </lineage>
</organism>
<dbReference type="SUPFAM" id="SSF103473">
    <property type="entry name" value="MFS general substrate transporter"/>
    <property type="match status" value="1"/>
</dbReference>
<evidence type="ECO:0000256" key="7">
    <source>
        <dbReference type="SAM" id="MobiDB-lite"/>
    </source>
</evidence>
<feature type="transmembrane region" description="Helical" evidence="8">
    <location>
        <begin position="165"/>
        <end position="188"/>
    </location>
</feature>
<protein>
    <recommendedName>
        <fullName evidence="6">MFS-type drug efflux transporter P55</fullName>
    </recommendedName>
</protein>
<feature type="transmembrane region" description="Helical" evidence="8">
    <location>
        <begin position="109"/>
        <end position="127"/>
    </location>
</feature>
<dbReference type="EMBL" id="ML996584">
    <property type="protein sequence ID" value="KAF2753420.1"/>
    <property type="molecule type" value="Genomic_DNA"/>
</dbReference>
<reference evidence="10" key="1">
    <citation type="journal article" date="2020" name="Stud. Mycol.">
        <title>101 Dothideomycetes genomes: a test case for predicting lifestyles and emergence of pathogens.</title>
        <authorList>
            <person name="Haridas S."/>
            <person name="Albert R."/>
            <person name="Binder M."/>
            <person name="Bloem J."/>
            <person name="Labutti K."/>
            <person name="Salamov A."/>
            <person name="Andreopoulos B."/>
            <person name="Baker S."/>
            <person name="Barry K."/>
            <person name="Bills G."/>
            <person name="Bluhm B."/>
            <person name="Cannon C."/>
            <person name="Castanera R."/>
            <person name="Culley D."/>
            <person name="Daum C."/>
            <person name="Ezra D."/>
            <person name="Gonzalez J."/>
            <person name="Henrissat B."/>
            <person name="Kuo A."/>
            <person name="Liang C."/>
            <person name="Lipzen A."/>
            <person name="Lutzoni F."/>
            <person name="Magnuson J."/>
            <person name="Mondo S."/>
            <person name="Nolan M."/>
            <person name="Ohm R."/>
            <person name="Pangilinan J."/>
            <person name="Park H.-J."/>
            <person name="Ramirez L."/>
            <person name="Alfaro M."/>
            <person name="Sun H."/>
            <person name="Tritt A."/>
            <person name="Yoshinaga Y."/>
            <person name="Zwiers L.-H."/>
            <person name="Turgeon B."/>
            <person name="Goodwin S."/>
            <person name="Spatafora J."/>
            <person name="Crous P."/>
            <person name="Grigoriev I."/>
        </authorList>
    </citation>
    <scope>NUCLEOTIDE SEQUENCE</scope>
    <source>
        <strain evidence="10">CBS 121739</strain>
    </source>
</reference>
<proteinExistence type="predicted"/>
<feature type="transmembrane region" description="Helical" evidence="8">
    <location>
        <begin position="259"/>
        <end position="278"/>
    </location>
</feature>
<feature type="transmembrane region" description="Helical" evidence="8">
    <location>
        <begin position="228"/>
        <end position="247"/>
    </location>
</feature>
<dbReference type="InterPro" id="IPR011701">
    <property type="entry name" value="MFS"/>
</dbReference>
<name>A0A6A6VUX2_9PEZI</name>
<evidence type="ECO:0000256" key="8">
    <source>
        <dbReference type="SAM" id="Phobius"/>
    </source>
</evidence>
<evidence type="ECO:0000256" key="6">
    <source>
        <dbReference type="ARBA" id="ARBA00044273"/>
    </source>
</evidence>
<evidence type="ECO:0000256" key="4">
    <source>
        <dbReference type="ARBA" id="ARBA00022989"/>
    </source>
</evidence>
<feature type="region of interest" description="Disordered" evidence="7">
    <location>
        <begin position="1"/>
        <end position="28"/>
    </location>
</feature>
<dbReference type="RefSeq" id="XP_033595871.1">
    <property type="nucleotide sequence ID" value="XM_033739857.1"/>
</dbReference>
<dbReference type="InterPro" id="IPR020846">
    <property type="entry name" value="MFS_dom"/>
</dbReference>
<feature type="transmembrane region" description="Helical" evidence="8">
    <location>
        <begin position="367"/>
        <end position="389"/>
    </location>
</feature>
<keyword evidence="2" id="KW-0813">Transport</keyword>
<evidence type="ECO:0000256" key="1">
    <source>
        <dbReference type="ARBA" id="ARBA00004127"/>
    </source>
</evidence>
<dbReference type="Pfam" id="PF07690">
    <property type="entry name" value="MFS_1"/>
    <property type="match status" value="1"/>
</dbReference>
<dbReference type="PANTHER" id="PTHR23501">
    <property type="entry name" value="MAJOR FACILITATOR SUPERFAMILY"/>
    <property type="match status" value="1"/>
</dbReference>
<feature type="compositionally biased region" description="Basic and acidic residues" evidence="7">
    <location>
        <begin position="1"/>
        <end position="12"/>
    </location>
</feature>
<dbReference type="Gene3D" id="1.20.1250.20">
    <property type="entry name" value="MFS general substrate transporter like domains"/>
    <property type="match status" value="1"/>
</dbReference>
<dbReference type="GeneID" id="54480911"/>
<evidence type="ECO:0000256" key="3">
    <source>
        <dbReference type="ARBA" id="ARBA00022692"/>
    </source>
</evidence>
<evidence type="ECO:0000313" key="11">
    <source>
        <dbReference type="Proteomes" id="UP000799437"/>
    </source>
</evidence>
<dbReference type="PROSITE" id="PS00216">
    <property type="entry name" value="SUGAR_TRANSPORT_1"/>
    <property type="match status" value="1"/>
</dbReference>
<keyword evidence="3 8" id="KW-0812">Transmembrane</keyword>
<dbReference type="OrthoDB" id="6770063at2759"/>
<feature type="transmembrane region" description="Helical" evidence="8">
    <location>
        <begin position="395"/>
        <end position="416"/>
    </location>
</feature>
<feature type="transmembrane region" description="Helical" evidence="8">
    <location>
        <begin position="194"/>
        <end position="216"/>
    </location>
</feature>
<sequence>MATDGSTERRPLLEAQRPSASSTTTASGVAEQDELSGAQLYLTLFFPYLGQLLLAMDATITTTVSATIASDFSSLAIVSWLGSSYLVATAATQPVSGGLSDRFGRRSSLIVSIIAFGVGNLMCGYAESTSVMVAGRVVAGAGGGAMSSITQFITSDILPLRKRPLWQGIGNVVWAAGIGLGGVVGGAINDWIGWRWAFLGLTPLTLLILLGSILTLPSKMDKTQGVNLHLDYPGAILLSTSLVLLILGLNLLEGGQADIAPLALLGIAAVLLLFFIVFEFQYATEQIIPIQLLGNRSIAGVCMSGFFVSASMYTLLFYVPLLIQVRGFTTSEVGIQFLGEVAGASIGSFATGATMRAIGGYGLLKPLVYLVFVAAPLLFFLSTLDWPIWTTVVSLIAMGSGFGSVLTVIVTGLLAVTEQRIQAPVTGMLYAFRQAGSSSGLAVAGILFRVLVTKELGTGATVDNIGRLCHRKGELVQHRPEICVAYGRALHWTFLYSFILSVIAFVTGMMLRNVSLDREETKNQIERALPTDGDSAP</sequence>
<dbReference type="GO" id="GO:0000329">
    <property type="term" value="C:fungal-type vacuole membrane"/>
    <property type="evidence" value="ECO:0007669"/>
    <property type="project" value="TreeGrafter"/>
</dbReference>
<keyword evidence="4 8" id="KW-1133">Transmembrane helix</keyword>
<evidence type="ECO:0000256" key="2">
    <source>
        <dbReference type="ARBA" id="ARBA00022448"/>
    </source>
</evidence>
<feature type="transmembrane region" description="Helical" evidence="8">
    <location>
        <begin position="298"/>
        <end position="323"/>
    </location>
</feature>
<feature type="transmembrane region" description="Helical" evidence="8">
    <location>
        <begin position="494"/>
        <end position="514"/>
    </location>
</feature>
<feature type="domain" description="Major facilitator superfamily (MFS) profile" evidence="9">
    <location>
        <begin position="43"/>
        <end position="516"/>
    </location>
</feature>
<dbReference type="InterPro" id="IPR036259">
    <property type="entry name" value="MFS_trans_sf"/>
</dbReference>
<feature type="transmembrane region" description="Helical" evidence="8">
    <location>
        <begin position="428"/>
        <end position="452"/>
    </location>
</feature>
<dbReference type="GO" id="GO:0015174">
    <property type="term" value="F:basic amino acid transmembrane transporter activity"/>
    <property type="evidence" value="ECO:0007669"/>
    <property type="project" value="TreeGrafter"/>
</dbReference>
<keyword evidence="5 8" id="KW-0472">Membrane</keyword>
<dbReference type="GO" id="GO:0012505">
    <property type="term" value="C:endomembrane system"/>
    <property type="evidence" value="ECO:0007669"/>
    <property type="project" value="UniProtKB-SubCell"/>
</dbReference>
<dbReference type="PANTHER" id="PTHR23501:SF191">
    <property type="entry name" value="VACUOLAR BASIC AMINO ACID TRANSPORTER 4"/>
    <property type="match status" value="1"/>
</dbReference>
<feature type="transmembrane region" description="Helical" evidence="8">
    <location>
        <begin position="133"/>
        <end position="153"/>
    </location>
</feature>
<gene>
    <name evidence="10" type="ORF">EJ05DRAFT_214241</name>
</gene>
<keyword evidence="11" id="KW-1185">Reference proteome</keyword>
<dbReference type="AlphaFoldDB" id="A0A6A6VUX2"/>
<dbReference type="InterPro" id="IPR005829">
    <property type="entry name" value="Sugar_transporter_CS"/>
</dbReference>
<dbReference type="PROSITE" id="PS50850">
    <property type="entry name" value="MFS"/>
    <property type="match status" value="1"/>
</dbReference>
<accession>A0A6A6VUX2</accession>
<dbReference type="Proteomes" id="UP000799437">
    <property type="component" value="Unassembled WGS sequence"/>
</dbReference>
<evidence type="ECO:0000313" key="10">
    <source>
        <dbReference type="EMBL" id="KAF2753420.1"/>
    </source>
</evidence>
<evidence type="ECO:0000256" key="5">
    <source>
        <dbReference type="ARBA" id="ARBA00023136"/>
    </source>
</evidence>
<evidence type="ECO:0000259" key="9">
    <source>
        <dbReference type="PROSITE" id="PS50850"/>
    </source>
</evidence>
<comment type="subcellular location">
    <subcellularLocation>
        <location evidence="1">Endomembrane system</location>
        <topology evidence="1">Multi-pass membrane protein</topology>
    </subcellularLocation>
</comment>